<organism evidence="3 4">
    <name type="scientific">Lentzea pudingi</name>
    <dbReference type="NCBI Taxonomy" id="1789439"/>
    <lineage>
        <taxon>Bacteria</taxon>
        <taxon>Bacillati</taxon>
        <taxon>Actinomycetota</taxon>
        <taxon>Actinomycetes</taxon>
        <taxon>Pseudonocardiales</taxon>
        <taxon>Pseudonocardiaceae</taxon>
        <taxon>Lentzea</taxon>
    </lineage>
</organism>
<dbReference type="Pfam" id="PF13476">
    <property type="entry name" value="AAA_23"/>
    <property type="match status" value="1"/>
</dbReference>
<accession>A0ABQ2IWR4</accession>
<dbReference type="SUPFAM" id="SSF52540">
    <property type="entry name" value="P-loop containing nucleoside triphosphate hydrolases"/>
    <property type="match status" value="1"/>
</dbReference>
<dbReference type="InterPro" id="IPR027417">
    <property type="entry name" value="P-loop_NTPase"/>
</dbReference>
<evidence type="ECO:0000313" key="3">
    <source>
        <dbReference type="EMBL" id="GGN30085.1"/>
    </source>
</evidence>
<dbReference type="RefSeq" id="WP_189160749.1">
    <property type="nucleotide sequence ID" value="NZ_BMNC01000035.1"/>
</dbReference>
<dbReference type="InterPro" id="IPR038729">
    <property type="entry name" value="Rad50/SbcC_AAA"/>
</dbReference>
<feature type="domain" description="Rad50/SbcC-type AAA" evidence="2">
    <location>
        <begin position="21"/>
        <end position="71"/>
    </location>
</feature>
<evidence type="ECO:0000256" key="1">
    <source>
        <dbReference type="SAM" id="Coils"/>
    </source>
</evidence>
<evidence type="ECO:0000259" key="2">
    <source>
        <dbReference type="Pfam" id="PF13476"/>
    </source>
</evidence>
<keyword evidence="1" id="KW-0175">Coiled coil</keyword>
<evidence type="ECO:0000313" key="4">
    <source>
        <dbReference type="Proteomes" id="UP000597656"/>
    </source>
</evidence>
<comment type="caution">
    <text evidence="3">The sequence shown here is derived from an EMBL/GenBank/DDBJ whole genome shotgun (WGS) entry which is preliminary data.</text>
</comment>
<feature type="coiled-coil region" evidence="1">
    <location>
        <begin position="368"/>
        <end position="402"/>
    </location>
</feature>
<dbReference type="Gene3D" id="3.40.50.300">
    <property type="entry name" value="P-loop containing nucleotide triphosphate hydrolases"/>
    <property type="match status" value="1"/>
</dbReference>
<proteinExistence type="predicted"/>
<protein>
    <recommendedName>
        <fullName evidence="2">Rad50/SbcC-type AAA domain-containing protein</fullName>
    </recommendedName>
</protein>
<reference evidence="4" key="1">
    <citation type="journal article" date="2019" name="Int. J. Syst. Evol. Microbiol.">
        <title>The Global Catalogue of Microorganisms (GCM) 10K type strain sequencing project: providing services to taxonomists for standard genome sequencing and annotation.</title>
        <authorList>
            <consortium name="The Broad Institute Genomics Platform"/>
            <consortium name="The Broad Institute Genome Sequencing Center for Infectious Disease"/>
            <person name="Wu L."/>
            <person name="Ma J."/>
        </authorList>
    </citation>
    <scope>NUCLEOTIDE SEQUENCE [LARGE SCALE GENOMIC DNA]</scope>
    <source>
        <strain evidence="4">CGMCC 4.7319</strain>
    </source>
</reference>
<name>A0ABQ2IWR4_9PSEU</name>
<dbReference type="Proteomes" id="UP000597656">
    <property type="component" value="Unassembled WGS sequence"/>
</dbReference>
<keyword evidence="4" id="KW-1185">Reference proteome</keyword>
<gene>
    <name evidence="3" type="ORF">GCM10011609_87640</name>
</gene>
<sequence length="609" mass="67252">MTALTLLHLTFVGPGKEFAAVDFDRRLTVIYGASDTGKSFIVEAIDYMLGASSLKQIPEADGYTRILLGLRLANKRIVTISCTPAGNKVAVHDGDVRTLTSAKPMREFNFKHSKTSSNSLSRYLLGLGGADGRCVLKNARREQLSLSFRHLAHLCVINETQMASPRSPVLTSGQVIHATAEKSVFRYLLTGRDEPEVATGTSEVEKKVGKGKIDLLDQLIAQTRGSLSLESGEAALRTRLERIEAALAQASSGIEELVSERSVIVERMRVLQAGITDNRARAGEVRTLVARFHLLHQQYDSDLARLEMVAEAGTLLGYFRVGICVFCGAAPEHQRADHHVHETTRLQAAVTAETRKTTELSQDLLTTIDDLEAQLGFLDDEHSNDQRETATLQQRLARLEERLRPMDSDNRELLAVRAQIQTDLAIHAQVQRLEDLRADLSAEPDNPQPSPTDEIGSEDLLTFERLVQQTLLSWQVPGDNNVSYNQGTAEIIVDGRERGTRGKGMRSIIHAAFTAALALYTTSRDLPHPGFVVLDSPVLTYREPHEQDVLLTHNVVEHFYQGLLNDFPVQTVVIENGDPPEHLDTHATVYAFSTEGSDRAGFFPPTQTT</sequence>
<dbReference type="EMBL" id="BMNC01000035">
    <property type="protein sequence ID" value="GGN30085.1"/>
    <property type="molecule type" value="Genomic_DNA"/>
</dbReference>